<dbReference type="GO" id="GO:0019005">
    <property type="term" value="C:SCF ubiquitin ligase complex"/>
    <property type="evidence" value="ECO:0007669"/>
    <property type="project" value="TreeGrafter"/>
</dbReference>
<reference evidence="8" key="1">
    <citation type="submission" date="2022-11" db="UniProtKB">
        <authorList>
            <consortium name="WormBaseParasite"/>
        </authorList>
    </citation>
    <scope>IDENTIFICATION</scope>
</reference>
<name>A0A914WXZ4_9BILA</name>
<dbReference type="AlphaFoldDB" id="A0A914WXZ4"/>
<comment type="subcellular location">
    <subcellularLocation>
        <location evidence="1">Membrane</location>
        <topology evidence="1">Single-pass membrane protein</topology>
    </subcellularLocation>
</comment>
<evidence type="ECO:0000313" key="8">
    <source>
        <dbReference type="WBParaSite" id="PSAMB.scaffold584size46490.g7247.t1"/>
    </source>
</evidence>
<dbReference type="GO" id="GO:0031647">
    <property type="term" value="P:regulation of protein stability"/>
    <property type="evidence" value="ECO:0007669"/>
    <property type="project" value="TreeGrafter"/>
</dbReference>
<evidence type="ECO:0000256" key="1">
    <source>
        <dbReference type="ARBA" id="ARBA00004167"/>
    </source>
</evidence>
<organism evidence="7 8">
    <name type="scientific">Plectus sambesii</name>
    <dbReference type="NCBI Taxonomy" id="2011161"/>
    <lineage>
        <taxon>Eukaryota</taxon>
        <taxon>Metazoa</taxon>
        <taxon>Ecdysozoa</taxon>
        <taxon>Nematoda</taxon>
        <taxon>Chromadorea</taxon>
        <taxon>Plectida</taxon>
        <taxon>Plectina</taxon>
        <taxon>Plectoidea</taxon>
        <taxon>Plectidae</taxon>
        <taxon>Plectus</taxon>
    </lineage>
</organism>
<feature type="compositionally biased region" description="Basic and acidic residues" evidence="6">
    <location>
        <begin position="82"/>
        <end position="93"/>
    </location>
</feature>
<keyword evidence="5" id="KW-0472">Membrane</keyword>
<evidence type="ECO:0000256" key="3">
    <source>
        <dbReference type="ARBA" id="ARBA00022692"/>
    </source>
</evidence>
<proteinExistence type="inferred from homology"/>
<keyword evidence="4" id="KW-1133">Transmembrane helix</keyword>
<comment type="similarity">
    <text evidence="2">Belongs to the TMEM183 family.</text>
</comment>
<dbReference type="InterPro" id="IPR026509">
    <property type="entry name" value="TMEM183"/>
</dbReference>
<accession>A0A914WXZ4</accession>
<evidence type="ECO:0000256" key="2">
    <source>
        <dbReference type="ARBA" id="ARBA00006744"/>
    </source>
</evidence>
<dbReference type="WBParaSite" id="PSAMB.scaffold584size46490.g7247.t1">
    <property type="protein sequence ID" value="PSAMB.scaffold584size46490.g7247.t1"/>
    <property type="gene ID" value="PSAMB.scaffold584size46490.g7247"/>
</dbReference>
<evidence type="ECO:0000313" key="7">
    <source>
        <dbReference type="Proteomes" id="UP000887566"/>
    </source>
</evidence>
<dbReference type="PANTHER" id="PTHR20988">
    <property type="entry name" value="TRANSMEMBRANE PROTEIN 183A-RELATED"/>
    <property type="match status" value="1"/>
</dbReference>
<keyword evidence="3" id="KW-0812">Transmembrane</keyword>
<dbReference type="PANTHER" id="PTHR20988:SF2">
    <property type="entry name" value="TRANSMEMBRANE PROTEIN 183A-RELATED"/>
    <property type="match status" value="1"/>
</dbReference>
<dbReference type="GO" id="GO:0016020">
    <property type="term" value="C:membrane"/>
    <property type="evidence" value="ECO:0007669"/>
    <property type="project" value="UniProtKB-SubCell"/>
</dbReference>
<feature type="region of interest" description="Disordered" evidence="6">
    <location>
        <begin position="61"/>
        <end position="97"/>
    </location>
</feature>
<dbReference type="Proteomes" id="UP000887566">
    <property type="component" value="Unplaced"/>
</dbReference>
<keyword evidence="7" id="KW-1185">Reference proteome</keyword>
<evidence type="ECO:0000256" key="6">
    <source>
        <dbReference type="SAM" id="MobiDB-lite"/>
    </source>
</evidence>
<feature type="compositionally biased region" description="Basic residues" evidence="6">
    <location>
        <begin position="70"/>
        <end position="81"/>
    </location>
</feature>
<evidence type="ECO:0000256" key="5">
    <source>
        <dbReference type="ARBA" id="ARBA00023136"/>
    </source>
</evidence>
<dbReference type="SUPFAM" id="SSF81383">
    <property type="entry name" value="F-box domain"/>
    <property type="match status" value="1"/>
</dbReference>
<protein>
    <submittedName>
        <fullName evidence="8">Transmembrane protein 183</fullName>
    </submittedName>
</protein>
<sequence length="356" mass="40776">MTSVSRKEFGMVDSDVCLSDFANTGIKSGKYRISKARLTKNWYDCDLNDFDDQLVEDECEKEESLPTTNKQRKKAKKRRTGREKDEDNEDLRRVSGSSYPSDMWWLLAEYISAEDIGRFAGICRATNYIVETAAFWKLVYNRYYVSTPNLPDRFKPSGISRQYGLRTCTIKSLFYFYPPFVNRLISLSPICLKTRAVNKLLKSICTDVWFEQKTVDSTQSTPLFVFYFAFTHGPSRQQMITTTTAYAANSTDKLQYLDNIWAHLADGCTVLKVETSRFMRIPFALVGSRINKVTLSLMSDMRSHSLRLEFVEPKGRCAGPKGESVSLGAVTLIQLDMVDKAQLLDWFHPDYPLPVV</sequence>
<evidence type="ECO:0000256" key="4">
    <source>
        <dbReference type="ARBA" id="ARBA00022989"/>
    </source>
</evidence>
<dbReference type="InterPro" id="IPR036047">
    <property type="entry name" value="F-box-like_dom_sf"/>
</dbReference>